<dbReference type="AlphaFoldDB" id="W2CFX9"/>
<reference evidence="1 2" key="1">
    <citation type="submission" date="2013-11" db="EMBL/GenBank/DDBJ databases">
        <title>Single cell genomics of uncultured Tannerella BU063 (oral taxon 286).</title>
        <authorList>
            <person name="Beall C.J."/>
            <person name="Campbell A.G."/>
            <person name="Griffen A.L."/>
            <person name="Podar M."/>
            <person name="Leys E.J."/>
        </authorList>
    </citation>
    <scope>NUCLEOTIDE SEQUENCE [LARGE SCALE GENOMIC DNA]</scope>
    <source>
        <strain evidence="1">Cell 1/3</strain>
    </source>
</reference>
<protein>
    <submittedName>
        <fullName evidence="1">Uncharacterized protein</fullName>
    </submittedName>
</protein>
<evidence type="ECO:0000313" key="2">
    <source>
        <dbReference type="Proteomes" id="UP000034982"/>
    </source>
</evidence>
<organism evidence="1 2">
    <name type="scientific">Tannerella sp. oral taxon BU063 isolate Cell 1/3</name>
    <dbReference type="NCBI Taxonomy" id="1411022"/>
    <lineage>
        <taxon>Bacteria</taxon>
        <taxon>Pseudomonadati</taxon>
        <taxon>Bacteroidota</taxon>
        <taxon>Bacteroidia</taxon>
        <taxon>Bacteroidales</taxon>
        <taxon>Tannerellaceae</taxon>
        <taxon>Tannerella</taxon>
    </lineage>
</organism>
<dbReference type="EMBL" id="AYYE01001257">
    <property type="protein sequence ID" value="ETK05948.1"/>
    <property type="molecule type" value="Genomic_DNA"/>
</dbReference>
<sequence length="43" mass="4977">MYTDSPRLKSPNTKKTPVMYSANAMLMTEVKRELKKDAEPDFL</sequence>
<gene>
    <name evidence="1" type="ORF">T230_15065</name>
</gene>
<accession>W2CFX9</accession>
<dbReference type="Proteomes" id="UP000034982">
    <property type="component" value="Unassembled WGS sequence"/>
</dbReference>
<proteinExistence type="predicted"/>
<name>W2CFX9_9BACT</name>
<comment type="caution">
    <text evidence="1">The sequence shown here is derived from an EMBL/GenBank/DDBJ whole genome shotgun (WGS) entry which is preliminary data.</text>
</comment>
<evidence type="ECO:0000313" key="1">
    <source>
        <dbReference type="EMBL" id="ETK05948.1"/>
    </source>
</evidence>
<dbReference type="PATRIC" id="fig|1411022.3.peg.2032"/>